<evidence type="ECO:0000313" key="7">
    <source>
        <dbReference type="EMBL" id="MPW25929.1"/>
    </source>
</evidence>
<dbReference type="GO" id="GO:0030246">
    <property type="term" value="F:carbohydrate binding"/>
    <property type="evidence" value="ECO:0007669"/>
    <property type="project" value="InterPro"/>
</dbReference>
<evidence type="ECO:0000313" key="8">
    <source>
        <dbReference type="Proteomes" id="UP000440004"/>
    </source>
</evidence>
<evidence type="ECO:0000256" key="1">
    <source>
        <dbReference type="ARBA" id="ARBA00010466"/>
    </source>
</evidence>
<dbReference type="EMBL" id="WHNX01000012">
    <property type="protein sequence ID" value="MPW25929.1"/>
    <property type="molecule type" value="Genomic_DNA"/>
</dbReference>
<keyword evidence="3" id="KW-0238">DNA-binding</keyword>
<evidence type="ECO:0000256" key="4">
    <source>
        <dbReference type="ARBA" id="ARBA00023163"/>
    </source>
</evidence>
<dbReference type="SUPFAM" id="SSF100950">
    <property type="entry name" value="NagB/RpiA/CoA transferase-like"/>
    <property type="match status" value="1"/>
</dbReference>
<keyword evidence="8" id="KW-1185">Reference proteome</keyword>
<dbReference type="InterPro" id="IPR048715">
    <property type="entry name" value="CggR_N"/>
</dbReference>
<dbReference type="Pfam" id="PF21715">
    <property type="entry name" value="CggR_N"/>
    <property type="match status" value="1"/>
</dbReference>
<dbReference type="PANTHER" id="PTHR34294">
    <property type="entry name" value="TRANSCRIPTIONAL REGULATOR-RELATED"/>
    <property type="match status" value="1"/>
</dbReference>
<gene>
    <name evidence="7" type="ORF">GC105_09010</name>
</gene>
<protein>
    <submittedName>
        <fullName evidence="7">Uncharacterized protein</fullName>
    </submittedName>
</protein>
<dbReference type="SUPFAM" id="SSF46785">
    <property type="entry name" value="Winged helix' DNA-binding domain"/>
    <property type="match status" value="1"/>
</dbReference>
<dbReference type="Pfam" id="PF04198">
    <property type="entry name" value="Sugar-bind"/>
    <property type="match status" value="1"/>
</dbReference>
<dbReference type="InterPro" id="IPR051054">
    <property type="entry name" value="SorC_transcr_regulators"/>
</dbReference>
<dbReference type="InterPro" id="IPR037171">
    <property type="entry name" value="NagB/RpiA_transferase-like"/>
</dbReference>
<evidence type="ECO:0000259" key="5">
    <source>
        <dbReference type="Pfam" id="PF04198"/>
    </source>
</evidence>
<feature type="domain" description="CggR N-terminal DNA binding" evidence="6">
    <location>
        <begin position="21"/>
        <end position="90"/>
    </location>
</feature>
<dbReference type="RefSeq" id="WP_152803890.1">
    <property type="nucleotide sequence ID" value="NZ_WHNX01000012.1"/>
</dbReference>
<reference evidence="7 8" key="1">
    <citation type="submission" date="2019-10" db="EMBL/GenBank/DDBJ databases">
        <title>Alkalibaculum tamaniensis sp.nov., a new alkaliphilic acetogen, isolated on methoxylated aromatics from a mud volcano.</title>
        <authorList>
            <person name="Khomyakova M.A."/>
            <person name="Merkel A.Y."/>
            <person name="Bonch-Osmolovskaya E.A."/>
            <person name="Slobodkin A.I."/>
        </authorList>
    </citation>
    <scope>NUCLEOTIDE SEQUENCE [LARGE SCALE GENOMIC DNA]</scope>
    <source>
        <strain evidence="7 8">M08DMB</strain>
    </source>
</reference>
<dbReference type="InterPro" id="IPR007324">
    <property type="entry name" value="Sugar-bd_dom_put"/>
</dbReference>
<dbReference type="PANTHER" id="PTHR34294:SF5">
    <property type="entry name" value="CENTRAL GLYCOLYTIC GENES REGULATOR"/>
    <property type="match status" value="1"/>
</dbReference>
<dbReference type="Gene3D" id="1.10.10.10">
    <property type="entry name" value="Winged helix-like DNA-binding domain superfamily/Winged helix DNA-binding domain"/>
    <property type="match status" value="1"/>
</dbReference>
<feature type="domain" description="Sugar-binding" evidence="5">
    <location>
        <begin position="93"/>
        <end position="339"/>
    </location>
</feature>
<organism evidence="7 8">
    <name type="scientific">Alkalibaculum sporogenes</name>
    <dbReference type="NCBI Taxonomy" id="2655001"/>
    <lineage>
        <taxon>Bacteria</taxon>
        <taxon>Bacillati</taxon>
        <taxon>Bacillota</taxon>
        <taxon>Clostridia</taxon>
        <taxon>Eubacteriales</taxon>
        <taxon>Eubacteriaceae</taxon>
        <taxon>Alkalibaculum</taxon>
    </lineage>
</organism>
<sequence length="340" mass="38126">MESKDFISIQKKIIPEVIDLMELRYDLLLFIKANQPVGRRNLASELSLSERQVRNEIEFLQIQNFVEVERQGIHLTERGEEILVRLKEVIYSYKNLEDLVEKVKSKLSIKKVFIIPGDSQKNHIILEFMGQSAGNYISKIVKHNSVMAITGGSSVAAVARNIPEMNVPSVTVLPARGGIGKSHSTQANSIVATLADRLHAQPEMLHLPDNIDKEILDVLKESPEIKEVFDKYHDIDILVFGIGRADVMAKWRHLPQEKVNKLMNEKAVAETFGHFFNSEGDIVCPSSSVGISLEEYLRIPNIVAIAGGKDKSQAIQATCKIRNDLVLFTDECAAMEILKN</sequence>
<dbReference type="Proteomes" id="UP000440004">
    <property type="component" value="Unassembled WGS sequence"/>
</dbReference>
<evidence type="ECO:0000259" key="6">
    <source>
        <dbReference type="Pfam" id="PF21715"/>
    </source>
</evidence>
<comment type="similarity">
    <text evidence="1">Belongs to the SorC transcriptional regulatory family.</text>
</comment>
<evidence type="ECO:0000256" key="2">
    <source>
        <dbReference type="ARBA" id="ARBA00023015"/>
    </source>
</evidence>
<dbReference type="Gene3D" id="3.40.50.1360">
    <property type="match status" value="1"/>
</dbReference>
<dbReference type="InterPro" id="IPR036390">
    <property type="entry name" value="WH_DNA-bd_sf"/>
</dbReference>
<evidence type="ECO:0000256" key="3">
    <source>
        <dbReference type="ARBA" id="ARBA00023125"/>
    </source>
</evidence>
<proteinExistence type="inferred from homology"/>
<comment type="caution">
    <text evidence="7">The sequence shown here is derived from an EMBL/GenBank/DDBJ whole genome shotgun (WGS) entry which is preliminary data.</text>
</comment>
<name>A0A6A7K8U8_9FIRM</name>
<keyword evidence="4" id="KW-0804">Transcription</keyword>
<accession>A0A6A7K8U8</accession>
<dbReference type="AlphaFoldDB" id="A0A6A7K8U8"/>
<dbReference type="InterPro" id="IPR036388">
    <property type="entry name" value="WH-like_DNA-bd_sf"/>
</dbReference>
<dbReference type="GO" id="GO:0003677">
    <property type="term" value="F:DNA binding"/>
    <property type="evidence" value="ECO:0007669"/>
    <property type="project" value="UniProtKB-KW"/>
</dbReference>
<keyword evidence="2" id="KW-0805">Transcription regulation</keyword>